<sequence length="297" mass="33665">GITACCACRRLLRLSLVGAACRAEITHRAISSRSGGPRGIFSIARSEQKLKRKRNKRNRGGRRICLNPVTGTSPSQRAELREKRPGRIKGDILIDLSTGPCIFHLLPIFKCFKDITILEFNESCLKDLQKWLNKETDTYDWAHASKIVAELKESSESWEGDEDDLRRRIKRILKYDFTKGNPTDPVILQKADCVIVLGVLAHISKDLDVYCNNLKKLSSLLKLGGRLLIIGGFHASYYTVAKQKYHILNFSEQDLRAALCSSGFAVERLESKDSRIRDDTVYYHHIFMVSAVKNIEI</sequence>
<dbReference type="PANTHER" id="PTHR10867:SF44">
    <property type="entry name" value="NICOTINAMIDE N-METHYLTRANSFERASE ISOFORM X2"/>
    <property type="match status" value="1"/>
</dbReference>
<dbReference type="InterPro" id="IPR000940">
    <property type="entry name" value="NNMT_TEMT_trans"/>
</dbReference>
<keyword evidence="3" id="KW-0808">Transferase</keyword>
<comment type="similarity">
    <text evidence="1">Belongs to the class I-like SAM-binding methyltransferase superfamily. NNMT/PNMT/TEMT family.</text>
</comment>
<dbReference type="InterPro" id="IPR029063">
    <property type="entry name" value="SAM-dependent_MTases_sf"/>
</dbReference>
<evidence type="ECO:0000313" key="6">
    <source>
        <dbReference type="Proteomes" id="UP000694569"/>
    </source>
</evidence>
<evidence type="ECO:0000256" key="1">
    <source>
        <dbReference type="ARBA" id="ARBA00007996"/>
    </source>
</evidence>
<organism evidence="5 6">
    <name type="scientific">Leptobrachium leishanense</name>
    <name type="common">Leishan spiny toad</name>
    <dbReference type="NCBI Taxonomy" id="445787"/>
    <lineage>
        <taxon>Eukaryota</taxon>
        <taxon>Metazoa</taxon>
        <taxon>Chordata</taxon>
        <taxon>Craniata</taxon>
        <taxon>Vertebrata</taxon>
        <taxon>Euteleostomi</taxon>
        <taxon>Amphibia</taxon>
        <taxon>Batrachia</taxon>
        <taxon>Anura</taxon>
        <taxon>Pelobatoidea</taxon>
        <taxon>Megophryidae</taxon>
        <taxon>Leptobrachium</taxon>
    </lineage>
</organism>
<evidence type="ECO:0000313" key="5">
    <source>
        <dbReference type="Ensembl" id="ENSLLEP00000017974.1"/>
    </source>
</evidence>
<name>A0A8C5MSL3_9ANUR</name>
<dbReference type="GO" id="GO:0032259">
    <property type="term" value="P:methylation"/>
    <property type="evidence" value="ECO:0007669"/>
    <property type="project" value="UniProtKB-KW"/>
</dbReference>
<reference evidence="5" key="1">
    <citation type="submission" date="2025-08" db="UniProtKB">
        <authorList>
            <consortium name="Ensembl"/>
        </authorList>
    </citation>
    <scope>IDENTIFICATION</scope>
</reference>
<dbReference type="Ensembl" id="ENSLLET00000018680.1">
    <property type="protein sequence ID" value="ENSLLEP00000017974.1"/>
    <property type="gene ID" value="ENSLLEG00000011451.1"/>
</dbReference>
<dbReference type="AlphaFoldDB" id="A0A8C5MSL3"/>
<reference evidence="5" key="2">
    <citation type="submission" date="2025-09" db="UniProtKB">
        <authorList>
            <consortium name="Ensembl"/>
        </authorList>
    </citation>
    <scope>IDENTIFICATION</scope>
</reference>
<evidence type="ECO:0000256" key="3">
    <source>
        <dbReference type="ARBA" id="ARBA00022679"/>
    </source>
</evidence>
<dbReference type="SUPFAM" id="SSF53335">
    <property type="entry name" value="S-adenosyl-L-methionine-dependent methyltransferases"/>
    <property type="match status" value="1"/>
</dbReference>
<dbReference type="GO" id="GO:0008170">
    <property type="term" value="F:N-methyltransferase activity"/>
    <property type="evidence" value="ECO:0007669"/>
    <property type="project" value="TreeGrafter"/>
</dbReference>
<dbReference type="OrthoDB" id="10050085at2759"/>
<evidence type="ECO:0000256" key="4">
    <source>
        <dbReference type="ARBA" id="ARBA00022691"/>
    </source>
</evidence>
<dbReference type="Pfam" id="PF01234">
    <property type="entry name" value="NNMT_PNMT_TEMT"/>
    <property type="match status" value="1"/>
</dbReference>
<dbReference type="PANTHER" id="PTHR10867">
    <property type="entry name" value="NNMT/PNMT/TEMT FAMILY MEMBER"/>
    <property type="match status" value="1"/>
</dbReference>
<evidence type="ECO:0000256" key="2">
    <source>
        <dbReference type="ARBA" id="ARBA00022603"/>
    </source>
</evidence>
<dbReference type="GeneTree" id="ENSGT00390000011708"/>
<keyword evidence="6" id="KW-1185">Reference proteome</keyword>
<keyword evidence="4" id="KW-0949">S-adenosyl-L-methionine</keyword>
<dbReference type="PROSITE" id="PS51681">
    <property type="entry name" value="SAM_MT_NNMT_PNMT_TEMT"/>
    <property type="match status" value="1"/>
</dbReference>
<keyword evidence="2" id="KW-0489">Methyltransferase</keyword>
<dbReference type="Proteomes" id="UP000694569">
    <property type="component" value="Unplaced"/>
</dbReference>
<protein>
    <submittedName>
        <fullName evidence="5">Uncharacterized protein</fullName>
    </submittedName>
</protein>
<dbReference type="Gene3D" id="3.40.50.150">
    <property type="entry name" value="Vaccinia Virus protein VP39"/>
    <property type="match status" value="1"/>
</dbReference>
<accession>A0A8C5MSL3</accession>
<dbReference type="GO" id="GO:0005829">
    <property type="term" value="C:cytosol"/>
    <property type="evidence" value="ECO:0007669"/>
    <property type="project" value="TreeGrafter"/>
</dbReference>
<proteinExistence type="inferred from homology"/>